<dbReference type="STRING" id="299467.A0A443SRW3"/>
<name>A0A443SRW3_9ACAR</name>
<feature type="non-terminal residue" evidence="2">
    <location>
        <position position="931"/>
    </location>
</feature>
<organism evidence="2 3">
    <name type="scientific">Leptotrombidium deliense</name>
    <dbReference type="NCBI Taxonomy" id="299467"/>
    <lineage>
        <taxon>Eukaryota</taxon>
        <taxon>Metazoa</taxon>
        <taxon>Ecdysozoa</taxon>
        <taxon>Arthropoda</taxon>
        <taxon>Chelicerata</taxon>
        <taxon>Arachnida</taxon>
        <taxon>Acari</taxon>
        <taxon>Acariformes</taxon>
        <taxon>Trombidiformes</taxon>
        <taxon>Prostigmata</taxon>
        <taxon>Anystina</taxon>
        <taxon>Parasitengona</taxon>
        <taxon>Trombiculoidea</taxon>
        <taxon>Trombiculidae</taxon>
        <taxon>Leptotrombidium</taxon>
    </lineage>
</organism>
<dbReference type="OrthoDB" id="20828at2759"/>
<dbReference type="EMBL" id="NCKV01000576">
    <property type="protein sequence ID" value="RWS30264.1"/>
    <property type="molecule type" value="Genomic_DNA"/>
</dbReference>
<dbReference type="AlphaFoldDB" id="A0A443SRW3"/>
<keyword evidence="3" id="KW-1185">Reference proteome</keyword>
<protein>
    <submittedName>
        <fullName evidence="2">Mediator of RNA polymerase II transcription subunit 12-like protein</fullName>
    </submittedName>
</protein>
<feature type="compositionally biased region" description="Low complexity" evidence="1">
    <location>
        <begin position="289"/>
        <end position="300"/>
    </location>
</feature>
<feature type="non-terminal residue" evidence="2">
    <location>
        <position position="1"/>
    </location>
</feature>
<feature type="compositionally biased region" description="Low complexity" evidence="1">
    <location>
        <begin position="787"/>
        <end position="798"/>
    </location>
</feature>
<dbReference type="Proteomes" id="UP000288716">
    <property type="component" value="Unassembled WGS sequence"/>
</dbReference>
<feature type="compositionally biased region" description="Polar residues" evidence="1">
    <location>
        <begin position="888"/>
        <end position="920"/>
    </location>
</feature>
<gene>
    <name evidence="2" type="ORF">B4U80_11533</name>
</gene>
<comment type="caution">
    <text evidence="2">The sequence shown here is derived from an EMBL/GenBank/DDBJ whole genome shotgun (WGS) entry which is preliminary data.</text>
</comment>
<feature type="region of interest" description="Disordered" evidence="1">
    <location>
        <begin position="707"/>
        <end position="807"/>
    </location>
</feature>
<evidence type="ECO:0000313" key="2">
    <source>
        <dbReference type="EMBL" id="RWS30264.1"/>
    </source>
</evidence>
<feature type="compositionally biased region" description="Low complexity" evidence="1">
    <location>
        <begin position="859"/>
        <end position="875"/>
    </location>
</feature>
<proteinExistence type="predicted"/>
<dbReference type="GO" id="GO:0045944">
    <property type="term" value="P:positive regulation of transcription by RNA polymerase II"/>
    <property type="evidence" value="ECO:0007669"/>
    <property type="project" value="TreeGrafter"/>
</dbReference>
<feature type="region of interest" description="Disordered" evidence="1">
    <location>
        <begin position="821"/>
        <end position="931"/>
    </location>
</feature>
<feature type="compositionally biased region" description="Basic residues" evidence="1">
    <location>
        <begin position="718"/>
        <end position="732"/>
    </location>
</feature>
<feature type="region of interest" description="Disordered" evidence="1">
    <location>
        <begin position="289"/>
        <end position="316"/>
    </location>
</feature>
<evidence type="ECO:0000256" key="1">
    <source>
        <dbReference type="SAM" id="MobiDB-lite"/>
    </source>
</evidence>
<evidence type="ECO:0000313" key="3">
    <source>
        <dbReference type="Proteomes" id="UP000288716"/>
    </source>
</evidence>
<dbReference type="GO" id="GO:0016592">
    <property type="term" value="C:mediator complex"/>
    <property type="evidence" value="ECO:0007669"/>
    <property type="project" value="TreeGrafter"/>
</dbReference>
<reference evidence="2 3" key="1">
    <citation type="journal article" date="2018" name="Gigascience">
        <title>Genomes of trombidid mites reveal novel predicted allergens and laterally-transferred genes associated with secondary metabolism.</title>
        <authorList>
            <person name="Dong X."/>
            <person name="Chaisiri K."/>
            <person name="Xia D."/>
            <person name="Armstrong S.D."/>
            <person name="Fang Y."/>
            <person name="Donnelly M.J."/>
            <person name="Kadowaki T."/>
            <person name="McGarry J.W."/>
            <person name="Darby A.C."/>
            <person name="Makepeace B.L."/>
        </authorList>
    </citation>
    <scope>NUCLEOTIDE SEQUENCE [LARGE SCALE GENOMIC DNA]</scope>
    <source>
        <strain evidence="2">UoL-UT</strain>
    </source>
</reference>
<dbReference type="VEuPathDB" id="VectorBase:LDEU001776"/>
<dbReference type="GO" id="GO:0003713">
    <property type="term" value="F:transcription coactivator activity"/>
    <property type="evidence" value="ECO:0007669"/>
    <property type="project" value="TreeGrafter"/>
</dbReference>
<dbReference type="PANTHER" id="PTHR46007:SF11">
    <property type="entry name" value="MEDIATOR OF RNA POLYMERASE II TRANSCRIPTION SUBUNIT 12"/>
    <property type="match status" value="1"/>
</dbReference>
<feature type="compositionally biased region" description="Pro residues" evidence="1">
    <location>
        <begin position="758"/>
        <end position="767"/>
    </location>
</feature>
<dbReference type="InterPro" id="IPR051647">
    <property type="entry name" value="Mediator_comp_sub12"/>
</dbReference>
<sequence length="931" mass="103482">GGGGQFAEPGARLSCHLLLCLFRTSDHPISSTVLVSTPATTLYSLTSPGPSTLVMGNSGQRSLYIIKHPCDRYLLAAAHSSMRVEAVLTVLKAILVLADSMENRELKSKPEISQNKEISISEILGTNLDDADFSDFGLPPLPGTKPKVDVNQAIENATLGEFAKHALKQICSQEWIHERCLREPEMLSKPDLLLDPMLTHKQAQQLLQMICHPKSISHTNLDSEIDQKQRISRVLHCLDEWTIRVSWLQLQLIYAQCGGPNSTPEVLVWLDNVAKSTIDFFQSSSEESLKQSQNNVNNMDNNKEGNSRGFNSVKNQANDEHKDRRVWLVAPLISKLPLAVQGKILRVAANVLESGNWMSAGANSQNNYSYSKNKDRGFQQQKCNTSSMSNSSLLLSYPPFLSLVLMCLKAQEQGQEQRESLLNSLYSQLHQAVHDRPNDDSKVKLNIQDGLQLRLSLVGGMFDMIQKSSSLMDWAVLLLQLLSYGVVDPQLNYELFTTVLDMLSMLIHTTQATDSSEPREETRKQHQNLIKKLKKELATERFGIGVSLVRQLLPVPKQQCEVITCEAMGSLIDTKGNKIAGFDSIDKKQGLQVAEIQKVSPWDLIEGHKNPAPLSWTWFGAMKMERKPLRAEENHHLNAWHIHSQRKPTAYYLEPPPLPPEDTVDPLPVVPVPAPIVEKPPSLPTPLMPAPQTILPIPMVDEAIKRDRDTPNELSMRGVKKAKTQRRRRQPKHPAMSTTPQPAPTMRMPGAYDGYGGHPPPPPPPQNAPHQAWFAGSQQPGPPHQAPPQQQGYYHQGPPMGPAQRFERPNSKAVLNSYLRARQPGGGTSQYMNQGNAGPGNPPSGIAGPSGGPPPHLYQARQQQQMMMQRQMRPTQQPPNPMVVPPSQMYQMQPNNQGTPPQVQQTVNPMHHMAQQSQGNYAAPPPPNLHK</sequence>
<dbReference type="PANTHER" id="PTHR46007">
    <property type="entry name" value="MEDIATOR OF RNA POLYMERASE II TRANSCRIPTION SUBUNIT 12"/>
    <property type="match status" value="1"/>
</dbReference>
<accession>A0A443SRW3</accession>